<gene>
    <name evidence="1" type="ORF">pdam_00022016</name>
</gene>
<keyword evidence="2" id="KW-1185">Reference proteome</keyword>
<evidence type="ECO:0000313" key="1">
    <source>
        <dbReference type="EMBL" id="RMX39938.1"/>
    </source>
</evidence>
<comment type="caution">
    <text evidence="1">The sequence shown here is derived from an EMBL/GenBank/DDBJ whole genome shotgun (WGS) entry which is preliminary data.</text>
</comment>
<accession>A0A3M6TF27</accession>
<reference evidence="1 2" key="1">
    <citation type="journal article" date="2018" name="Sci. Rep.">
        <title>Comparative analysis of the Pocillopora damicornis genome highlights role of immune system in coral evolution.</title>
        <authorList>
            <person name="Cunning R."/>
            <person name="Bay R.A."/>
            <person name="Gillette P."/>
            <person name="Baker A.C."/>
            <person name="Traylor-Knowles N."/>
        </authorList>
    </citation>
    <scope>NUCLEOTIDE SEQUENCE [LARGE SCALE GENOMIC DNA]</scope>
    <source>
        <strain evidence="1">RSMAS</strain>
        <tissue evidence="1">Whole animal</tissue>
    </source>
</reference>
<evidence type="ECO:0000313" key="2">
    <source>
        <dbReference type="Proteomes" id="UP000275408"/>
    </source>
</evidence>
<feature type="non-terminal residue" evidence="1">
    <location>
        <position position="85"/>
    </location>
</feature>
<protein>
    <submittedName>
        <fullName evidence="1">Uncharacterized protein</fullName>
    </submittedName>
</protein>
<name>A0A3M6TF27_POCDA</name>
<organism evidence="1 2">
    <name type="scientific">Pocillopora damicornis</name>
    <name type="common">Cauliflower coral</name>
    <name type="synonym">Millepora damicornis</name>
    <dbReference type="NCBI Taxonomy" id="46731"/>
    <lineage>
        <taxon>Eukaryota</taxon>
        <taxon>Metazoa</taxon>
        <taxon>Cnidaria</taxon>
        <taxon>Anthozoa</taxon>
        <taxon>Hexacorallia</taxon>
        <taxon>Scleractinia</taxon>
        <taxon>Astrocoeniina</taxon>
        <taxon>Pocilloporidae</taxon>
        <taxon>Pocillopora</taxon>
    </lineage>
</organism>
<proteinExistence type="predicted"/>
<dbReference type="Proteomes" id="UP000275408">
    <property type="component" value="Unassembled WGS sequence"/>
</dbReference>
<dbReference type="AlphaFoldDB" id="A0A3M6TF27"/>
<sequence>MPVMGNKEDSIWRSSLSVLFIGFIMVQWENENSVSVVNEKKVVSAVELKEGTTVVTLIGTNKGRGAIYKATILKVCDLQVSVNIH</sequence>
<dbReference type="EMBL" id="RCHS01003740">
    <property type="protein sequence ID" value="RMX39938.1"/>
    <property type="molecule type" value="Genomic_DNA"/>
</dbReference>